<dbReference type="GO" id="GO:0005829">
    <property type="term" value="C:cytosol"/>
    <property type="evidence" value="ECO:0007669"/>
    <property type="project" value="TreeGrafter"/>
</dbReference>
<dbReference type="AlphaFoldDB" id="A0A1G9KLS8"/>
<dbReference type="InterPro" id="IPR053712">
    <property type="entry name" value="Bac_CellDiv_Activator"/>
</dbReference>
<evidence type="ECO:0000256" key="4">
    <source>
        <dbReference type="ARBA" id="ARBA00022618"/>
    </source>
</evidence>
<dbReference type="GO" id="GO:0000921">
    <property type="term" value="P:septin ring assembly"/>
    <property type="evidence" value="ECO:0007669"/>
    <property type="project" value="TreeGrafter"/>
</dbReference>
<keyword evidence="3" id="KW-0963">Cytoplasm</keyword>
<sequence length="82" mass="9391">MESKNKVTVEIYGELYALKGDIKPEKVMHLADLVDKRMKLIAKTNSQLSSLKIAVLAALHIADEYVKLEQDYDQLIEMLKEK</sequence>
<proteinExistence type="predicted"/>
<dbReference type="STRING" id="146817.SAMN04488502_10169"/>
<dbReference type="GO" id="GO:0030428">
    <property type="term" value="C:cell septum"/>
    <property type="evidence" value="ECO:0007669"/>
    <property type="project" value="TreeGrafter"/>
</dbReference>
<dbReference type="InterPro" id="IPR036192">
    <property type="entry name" value="Cell_div_ZapA-like_sf"/>
</dbReference>
<dbReference type="GO" id="GO:0000917">
    <property type="term" value="P:division septum assembly"/>
    <property type="evidence" value="ECO:0007669"/>
    <property type="project" value="UniProtKB-KW"/>
</dbReference>
<evidence type="ECO:0000256" key="6">
    <source>
        <dbReference type="ARBA" id="ARBA00023306"/>
    </source>
</evidence>
<evidence type="ECO:0000256" key="3">
    <source>
        <dbReference type="ARBA" id="ARBA00022490"/>
    </source>
</evidence>
<dbReference type="Pfam" id="PF05164">
    <property type="entry name" value="ZapA"/>
    <property type="match status" value="1"/>
</dbReference>
<protein>
    <recommendedName>
        <fullName evidence="2">Cell division protein ZapA</fullName>
    </recommendedName>
    <alternativeName>
        <fullName evidence="9">Z ring-associated protein ZapA</fullName>
    </alternativeName>
</protein>
<comment type="subcellular location">
    <subcellularLocation>
        <location evidence="1">Cytoplasm</location>
    </subcellularLocation>
</comment>
<dbReference type="SUPFAM" id="SSF102829">
    <property type="entry name" value="Cell division protein ZapA-like"/>
    <property type="match status" value="1"/>
</dbReference>
<organism evidence="10 11">
    <name type="scientific">Dendrosporobacter quercicolus</name>
    <dbReference type="NCBI Taxonomy" id="146817"/>
    <lineage>
        <taxon>Bacteria</taxon>
        <taxon>Bacillati</taxon>
        <taxon>Bacillota</taxon>
        <taxon>Negativicutes</taxon>
        <taxon>Selenomonadales</taxon>
        <taxon>Sporomusaceae</taxon>
        <taxon>Dendrosporobacter</taxon>
    </lineage>
</organism>
<evidence type="ECO:0000256" key="2">
    <source>
        <dbReference type="ARBA" id="ARBA00015195"/>
    </source>
</evidence>
<evidence type="ECO:0000256" key="9">
    <source>
        <dbReference type="ARBA" id="ARBA00033158"/>
    </source>
</evidence>
<dbReference type="OrthoDB" id="9808604at2"/>
<dbReference type="PANTHER" id="PTHR34981">
    <property type="entry name" value="CELL DIVISION PROTEIN ZAPA"/>
    <property type="match status" value="1"/>
</dbReference>
<dbReference type="InterPro" id="IPR007838">
    <property type="entry name" value="Cell_div_ZapA-like"/>
</dbReference>
<keyword evidence="6" id="KW-0131">Cell cycle</keyword>
<dbReference type="Gene3D" id="6.10.250.790">
    <property type="match status" value="1"/>
</dbReference>
<dbReference type="RefSeq" id="WP_092067157.1">
    <property type="nucleotide sequence ID" value="NZ_FNHB01000001.1"/>
</dbReference>
<dbReference type="Proteomes" id="UP000214880">
    <property type="component" value="Unassembled WGS sequence"/>
</dbReference>
<reference evidence="10 11" key="1">
    <citation type="submission" date="2016-10" db="EMBL/GenBank/DDBJ databases">
        <authorList>
            <person name="de Groot N.N."/>
        </authorList>
    </citation>
    <scope>NUCLEOTIDE SEQUENCE [LARGE SCALE GENOMIC DNA]</scope>
    <source>
        <strain evidence="10 11">DSM 1736</strain>
    </source>
</reference>
<evidence type="ECO:0000256" key="5">
    <source>
        <dbReference type="ARBA" id="ARBA00023210"/>
    </source>
</evidence>
<keyword evidence="11" id="KW-1185">Reference proteome</keyword>
<evidence type="ECO:0000256" key="7">
    <source>
        <dbReference type="ARBA" id="ARBA00024910"/>
    </source>
</evidence>
<gene>
    <name evidence="10" type="ORF">SAMN04488502_10169</name>
</gene>
<dbReference type="EMBL" id="FNHB01000001">
    <property type="protein sequence ID" value="SDL50335.1"/>
    <property type="molecule type" value="Genomic_DNA"/>
</dbReference>
<comment type="subunit">
    <text evidence="8">Homodimer. Interacts with FtsZ.</text>
</comment>
<keyword evidence="5" id="KW-0717">Septation</keyword>
<keyword evidence="4 10" id="KW-0132">Cell division</keyword>
<dbReference type="PANTHER" id="PTHR34981:SF1">
    <property type="entry name" value="CELL DIVISION PROTEIN ZAPA"/>
    <property type="match status" value="1"/>
</dbReference>
<dbReference type="GO" id="GO:0032153">
    <property type="term" value="C:cell division site"/>
    <property type="evidence" value="ECO:0007669"/>
    <property type="project" value="TreeGrafter"/>
</dbReference>
<evidence type="ECO:0000256" key="8">
    <source>
        <dbReference type="ARBA" id="ARBA00026068"/>
    </source>
</evidence>
<accession>A0A1G9KLS8</accession>
<evidence type="ECO:0000313" key="10">
    <source>
        <dbReference type="EMBL" id="SDL50335.1"/>
    </source>
</evidence>
<name>A0A1G9KLS8_9FIRM</name>
<evidence type="ECO:0000313" key="11">
    <source>
        <dbReference type="Proteomes" id="UP000214880"/>
    </source>
</evidence>
<evidence type="ECO:0000256" key="1">
    <source>
        <dbReference type="ARBA" id="ARBA00004496"/>
    </source>
</evidence>
<dbReference type="GO" id="GO:0043093">
    <property type="term" value="P:FtsZ-dependent cytokinesis"/>
    <property type="evidence" value="ECO:0007669"/>
    <property type="project" value="TreeGrafter"/>
</dbReference>
<comment type="function">
    <text evidence="7">Activator of cell division through the inhibition of FtsZ GTPase activity, therefore promoting FtsZ assembly into bundles of protofilaments necessary for the formation of the division Z ring. It is recruited early at mid-cell but it is not essential for cell division.</text>
</comment>